<evidence type="ECO:0000256" key="17">
    <source>
        <dbReference type="PROSITE-ProRule" id="PRU00134"/>
    </source>
</evidence>
<dbReference type="Pfam" id="PF01753">
    <property type="entry name" value="zf-MYND"/>
    <property type="match status" value="1"/>
</dbReference>
<evidence type="ECO:0000256" key="13">
    <source>
        <dbReference type="ARBA" id="ARBA00023136"/>
    </source>
</evidence>
<evidence type="ECO:0000256" key="6">
    <source>
        <dbReference type="ARBA" id="ARBA00022692"/>
    </source>
</evidence>
<comment type="pathway">
    <text evidence="14">Cofactor biosynthesis; tocopherol biosynthesis.</text>
</comment>
<keyword evidence="12" id="KW-1133">Transmembrane helix</keyword>
<protein>
    <recommendedName>
        <fullName evidence="15">phytol kinase</fullName>
        <ecNumber evidence="15">2.7.1.182</ecNumber>
    </recommendedName>
</protein>
<organism evidence="19 20">
    <name type="scientific">Tetradesmus obliquus</name>
    <name type="common">Green alga</name>
    <name type="synonym">Acutodesmus obliquus</name>
    <dbReference type="NCBI Taxonomy" id="3088"/>
    <lineage>
        <taxon>Eukaryota</taxon>
        <taxon>Viridiplantae</taxon>
        <taxon>Chlorophyta</taxon>
        <taxon>core chlorophytes</taxon>
        <taxon>Chlorophyceae</taxon>
        <taxon>CS clade</taxon>
        <taxon>Sphaeropleales</taxon>
        <taxon>Scenedesmaceae</taxon>
        <taxon>Tetradesmus</taxon>
    </lineage>
</organism>
<keyword evidence="6" id="KW-0812">Transmembrane</keyword>
<sequence length="506" mass="54434">MLAAYPQYPTRSARFSRYTTLLAELRAASSSAEDDDEWLQWELEGMKFWMAQEFSRIFNFNCVYSWQKVDLRGLPCWCEADGATLSHHRLASRLMYRSSSQSEASLETARRQILQPGFLSAYTAACHALAAALDTASAAEVPLHLAELTAFLLGTWGGALKMYEDGGSGFADPKIKPLLLPSVQLAGAALRCWAGPTAAGLEYKPPLSSALHAALEAASPPQTDHIEAAAELGILLASVVPGPNCEPQQLLSVMQQPTTVLALEACTRCWVQLYSDPSAVWTPAHLADPKKDLVHSQRMTFALTAPLQAALSHPAAVAVQQELPAELLPVVQSLATAVAWTGTVLNNVQQQAAAALPLGSEQTQERLLSLLQQQECVSEMCGRFLTTADSSSSSSLQGSAGMRLQWLLAIKGVVSAELAQQLMEFAAALSGCFPSKLCCNAPGCTNLAKFSELEVVGGKACTCSGCRTARYCCRACQESHWKAHKHTCRALAAQQQGTRQQNAHAQ</sequence>
<gene>
    <name evidence="19" type="ORF">OEZ85_007828</name>
</gene>
<comment type="catalytic activity">
    <reaction evidence="16">
        <text>phytol + CTP = phytyl phosphate + CDP + H(+)</text>
        <dbReference type="Rhea" id="RHEA:38055"/>
        <dbReference type="ChEBI" id="CHEBI:15378"/>
        <dbReference type="ChEBI" id="CHEBI:17327"/>
        <dbReference type="ChEBI" id="CHEBI:37563"/>
        <dbReference type="ChEBI" id="CHEBI:58069"/>
        <dbReference type="ChEBI" id="CHEBI:75483"/>
        <dbReference type="EC" id="2.7.1.182"/>
    </reaction>
</comment>
<keyword evidence="4" id="KW-0934">Plastid</keyword>
<dbReference type="EC" id="2.7.1.182" evidence="15"/>
<keyword evidence="5" id="KW-0808">Transferase</keyword>
<evidence type="ECO:0000256" key="15">
    <source>
        <dbReference type="ARBA" id="ARBA00039024"/>
    </source>
</evidence>
<keyword evidence="11" id="KW-0809">Transit peptide</keyword>
<keyword evidence="8 17" id="KW-0863">Zinc-finger</keyword>
<keyword evidence="3" id="KW-0150">Chloroplast</keyword>
<accession>A0ABY8THJ3</accession>
<evidence type="ECO:0000259" key="18">
    <source>
        <dbReference type="PROSITE" id="PS50865"/>
    </source>
</evidence>
<feature type="domain" description="MYND-type" evidence="18">
    <location>
        <begin position="444"/>
        <end position="488"/>
    </location>
</feature>
<dbReference type="PANTHER" id="PTHR32523:SF8">
    <property type="entry name" value="DOLICHOL KINASE"/>
    <property type="match status" value="1"/>
</dbReference>
<dbReference type="SUPFAM" id="SSF144232">
    <property type="entry name" value="HIT/MYND zinc finger-like"/>
    <property type="match status" value="1"/>
</dbReference>
<evidence type="ECO:0000256" key="3">
    <source>
        <dbReference type="ARBA" id="ARBA00022528"/>
    </source>
</evidence>
<dbReference type="PANTHER" id="PTHR32523">
    <property type="entry name" value="PHYTOL KINASE 1, CHLOROPLASTIC"/>
    <property type="match status" value="1"/>
</dbReference>
<keyword evidence="10" id="KW-0862">Zinc</keyword>
<name>A0ABY8THJ3_TETOB</name>
<reference evidence="19 20" key="1">
    <citation type="submission" date="2023-05" db="EMBL/GenBank/DDBJ databases">
        <title>A 100% complete, gapless, phased diploid assembly of the Scenedesmus obliquus UTEX 3031 genome.</title>
        <authorList>
            <person name="Biondi T.C."/>
            <person name="Hanschen E.R."/>
            <person name="Kwon T."/>
            <person name="Eng W."/>
            <person name="Kruse C.P.S."/>
            <person name="Koehler S.I."/>
            <person name="Kunde Y."/>
            <person name="Gleasner C.D."/>
            <person name="You Mak K.T."/>
            <person name="Polle J."/>
            <person name="Hovde B.T."/>
            <person name="Starkenburg S.R."/>
        </authorList>
    </citation>
    <scope>NUCLEOTIDE SEQUENCE [LARGE SCALE GENOMIC DNA]</scope>
    <source>
        <strain evidence="19 20">DOE0152z</strain>
    </source>
</reference>
<evidence type="ECO:0000256" key="11">
    <source>
        <dbReference type="ARBA" id="ARBA00022946"/>
    </source>
</evidence>
<evidence type="ECO:0000256" key="5">
    <source>
        <dbReference type="ARBA" id="ARBA00022679"/>
    </source>
</evidence>
<evidence type="ECO:0000256" key="12">
    <source>
        <dbReference type="ARBA" id="ARBA00022989"/>
    </source>
</evidence>
<evidence type="ECO:0000256" key="16">
    <source>
        <dbReference type="ARBA" id="ARBA00048889"/>
    </source>
</evidence>
<evidence type="ECO:0000256" key="14">
    <source>
        <dbReference type="ARBA" id="ARBA00024015"/>
    </source>
</evidence>
<evidence type="ECO:0000256" key="9">
    <source>
        <dbReference type="ARBA" id="ARBA00022777"/>
    </source>
</evidence>
<keyword evidence="20" id="KW-1185">Reference proteome</keyword>
<dbReference type="InterPro" id="IPR039606">
    <property type="entry name" value="Phytol/farnesol_kinase"/>
</dbReference>
<evidence type="ECO:0000313" key="19">
    <source>
        <dbReference type="EMBL" id="WIA08389.1"/>
    </source>
</evidence>
<comment type="subcellular location">
    <subcellularLocation>
        <location evidence="1">Plastid</location>
        <location evidence="1">Chloroplast membrane</location>
        <topology evidence="1">Multi-pass membrane protein</topology>
    </subcellularLocation>
</comment>
<dbReference type="InterPro" id="IPR002893">
    <property type="entry name" value="Znf_MYND"/>
</dbReference>
<dbReference type="PROSITE" id="PS50865">
    <property type="entry name" value="ZF_MYND_2"/>
    <property type="match status" value="1"/>
</dbReference>
<keyword evidence="7" id="KW-0479">Metal-binding</keyword>
<dbReference type="Gene3D" id="6.10.140.2220">
    <property type="match status" value="1"/>
</dbReference>
<proteinExistence type="inferred from homology"/>
<keyword evidence="13" id="KW-0472">Membrane</keyword>
<evidence type="ECO:0000256" key="2">
    <source>
        <dbReference type="ARBA" id="ARBA00010794"/>
    </source>
</evidence>
<evidence type="ECO:0000256" key="4">
    <source>
        <dbReference type="ARBA" id="ARBA00022640"/>
    </source>
</evidence>
<evidence type="ECO:0000256" key="8">
    <source>
        <dbReference type="ARBA" id="ARBA00022771"/>
    </source>
</evidence>
<evidence type="ECO:0000256" key="10">
    <source>
        <dbReference type="ARBA" id="ARBA00022833"/>
    </source>
</evidence>
<evidence type="ECO:0000313" key="20">
    <source>
        <dbReference type="Proteomes" id="UP001244341"/>
    </source>
</evidence>
<comment type="similarity">
    <text evidence="2">Belongs to the polyprenol kinase family.</text>
</comment>
<evidence type="ECO:0000256" key="7">
    <source>
        <dbReference type="ARBA" id="ARBA00022723"/>
    </source>
</evidence>
<dbReference type="EMBL" id="CP126208">
    <property type="protein sequence ID" value="WIA08389.1"/>
    <property type="molecule type" value="Genomic_DNA"/>
</dbReference>
<evidence type="ECO:0000256" key="1">
    <source>
        <dbReference type="ARBA" id="ARBA00004508"/>
    </source>
</evidence>
<dbReference type="Proteomes" id="UP001244341">
    <property type="component" value="Chromosome 1b"/>
</dbReference>
<keyword evidence="9" id="KW-0418">Kinase</keyword>